<name>A0AAP2RDX6_9EURY</name>
<dbReference type="Gene3D" id="3.10.300.10">
    <property type="entry name" value="Methylpurine-DNA glycosylase (MPG)"/>
    <property type="match status" value="1"/>
</dbReference>
<dbReference type="SUPFAM" id="SSF50486">
    <property type="entry name" value="FMT C-terminal domain-like"/>
    <property type="match status" value="1"/>
</dbReference>
<keyword evidence="7" id="KW-1185">Reference proteome</keyword>
<dbReference type="InterPro" id="IPR036995">
    <property type="entry name" value="MPG_sf"/>
</dbReference>
<evidence type="ECO:0000313" key="6">
    <source>
        <dbReference type="EMBL" id="MCD1295357.1"/>
    </source>
</evidence>
<evidence type="ECO:0000313" key="7">
    <source>
        <dbReference type="Proteomes" id="UP001320159"/>
    </source>
</evidence>
<proteinExistence type="inferred from homology"/>
<reference evidence="6 7" key="1">
    <citation type="submission" date="2017-11" db="EMBL/GenBank/DDBJ databases">
        <title>Isolation and Characterization of Family Methanocellaceae Species from Potential Methane Hydrate Area Offshore Southwestern Taiwan.</title>
        <authorList>
            <person name="Zhang W.-L."/>
            <person name="Chen W.-C."/>
            <person name="Lai M.-C."/>
            <person name="Chen S.-C."/>
        </authorList>
    </citation>
    <scope>NUCLEOTIDE SEQUENCE [LARGE SCALE GENOMIC DNA]</scope>
    <source>
        <strain evidence="6 7">CWC-04</strain>
    </source>
</reference>
<dbReference type="EC" id="3.2.2.-" evidence="5"/>
<evidence type="ECO:0000256" key="2">
    <source>
        <dbReference type="ARBA" id="ARBA00022763"/>
    </source>
</evidence>
<gene>
    <name evidence="6" type="ORF">CUJ83_10135</name>
</gene>
<evidence type="ECO:0000256" key="4">
    <source>
        <dbReference type="ARBA" id="ARBA00023204"/>
    </source>
</evidence>
<dbReference type="AlphaFoldDB" id="A0AAP2RDX6"/>
<dbReference type="GO" id="GO:0006284">
    <property type="term" value="P:base-excision repair"/>
    <property type="evidence" value="ECO:0007669"/>
    <property type="project" value="InterPro"/>
</dbReference>
<organism evidence="6 7">
    <name type="scientific">Methanooceanicella nereidis</name>
    <dbReference type="NCBI Taxonomy" id="2052831"/>
    <lineage>
        <taxon>Archaea</taxon>
        <taxon>Methanobacteriati</taxon>
        <taxon>Methanobacteriota</taxon>
        <taxon>Stenosarchaea group</taxon>
        <taxon>Methanomicrobia</taxon>
        <taxon>Methanocellales</taxon>
        <taxon>Methanocellaceae</taxon>
        <taxon>Methanooceanicella</taxon>
    </lineage>
</organism>
<keyword evidence="4 5" id="KW-0234">DNA repair</keyword>
<dbReference type="PANTHER" id="PTHR10429">
    <property type="entry name" value="DNA-3-METHYLADENINE GLYCOSYLASE"/>
    <property type="match status" value="1"/>
</dbReference>
<dbReference type="GO" id="GO:0003905">
    <property type="term" value="F:alkylbase DNA N-glycosylase activity"/>
    <property type="evidence" value="ECO:0007669"/>
    <property type="project" value="InterPro"/>
</dbReference>
<dbReference type="EMBL" id="PGCK01000008">
    <property type="protein sequence ID" value="MCD1295357.1"/>
    <property type="molecule type" value="Genomic_DNA"/>
</dbReference>
<comment type="similarity">
    <text evidence="1 5">Belongs to the DNA glycosylase MPG family.</text>
</comment>
<keyword evidence="2 5" id="KW-0227">DNA damage</keyword>
<dbReference type="HAMAP" id="MF_00527">
    <property type="entry name" value="3MGH"/>
    <property type="match status" value="1"/>
</dbReference>
<dbReference type="PANTHER" id="PTHR10429:SF0">
    <property type="entry name" value="DNA-3-METHYLADENINE GLYCOSYLASE"/>
    <property type="match status" value="1"/>
</dbReference>
<dbReference type="NCBIfam" id="NF002003">
    <property type="entry name" value="PRK00802.1-3"/>
    <property type="match status" value="1"/>
</dbReference>
<sequence>MSANKIVPRSFFDRPTVAVAKDLLGKALVREHPVYGKMAARIVETEAYVGMDDKACHASKGMTERNKVMFGEPGHAYVYMIYGMYFCLNLVTEHNGFPAAVLIRAGEPLEGIEAMKKLRGDKVKKLRDLTSGPGKLCKAMGINREQNGIDLCKKGELYVVDLPQENYEIVESVRIGVDYAEEDRLKPWRFYVKGNPYVSKKDSRDE</sequence>
<evidence type="ECO:0000256" key="1">
    <source>
        <dbReference type="ARBA" id="ARBA00009232"/>
    </source>
</evidence>
<dbReference type="NCBIfam" id="TIGR00567">
    <property type="entry name" value="3mg"/>
    <property type="match status" value="1"/>
</dbReference>
<protein>
    <recommendedName>
        <fullName evidence="5">Putative 3-methyladenine DNA glycosylase</fullName>
        <ecNumber evidence="5">3.2.2.-</ecNumber>
    </recommendedName>
</protein>
<evidence type="ECO:0000256" key="3">
    <source>
        <dbReference type="ARBA" id="ARBA00022801"/>
    </source>
</evidence>
<dbReference type="Pfam" id="PF02245">
    <property type="entry name" value="Pur_DNA_glyco"/>
    <property type="match status" value="1"/>
</dbReference>
<dbReference type="Proteomes" id="UP001320159">
    <property type="component" value="Unassembled WGS sequence"/>
</dbReference>
<dbReference type="FunFam" id="3.10.300.10:FF:000001">
    <property type="entry name" value="Putative 3-methyladenine DNA glycosylase"/>
    <property type="match status" value="1"/>
</dbReference>
<keyword evidence="3 5" id="KW-0378">Hydrolase</keyword>
<dbReference type="CDD" id="cd00540">
    <property type="entry name" value="AAG"/>
    <property type="match status" value="1"/>
</dbReference>
<dbReference type="GO" id="GO:0003677">
    <property type="term" value="F:DNA binding"/>
    <property type="evidence" value="ECO:0007669"/>
    <property type="project" value="InterPro"/>
</dbReference>
<accession>A0AAP2RDX6</accession>
<evidence type="ECO:0000256" key="5">
    <source>
        <dbReference type="HAMAP-Rule" id="MF_00527"/>
    </source>
</evidence>
<dbReference type="InterPro" id="IPR003180">
    <property type="entry name" value="MPG"/>
</dbReference>
<comment type="caution">
    <text evidence="6">The sequence shown here is derived from an EMBL/GenBank/DDBJ whole genome shotgun (WGS) entry which is preliminary data.</text>
</comment>
<dbReference type="InterPro" id="IPR011034">
    <property type="entry name" value="Formyl_transferase-like_C_sf"/>
</dbReference>
<dbReference type="RefSeq" id="WP_230742211.1">
    <property type="nucleotide sequence ID" value="NZ_PGCK01000008.1"/>
</dbReference>